<gene>
    <name evidence="1" type="ORF">JFL75_12400</name>
</gene>
<reference evidence="1" key="1">
    <citation type="submission" date="2021-01" db="EMBL/GenBank/DDBJ databases">
        <title>Description of Breznakiella homolactica.</title>
        <authorList>
            <person name="Song Y."/>
            <person name="Brune A."/>
        </authorList>
    </citation>
    <scope>NUCLEOTIDE SEQUENCE</scope>
    <source>
        <strain evidence="1">RmG30</strain>
    </source>
</reference>
<dbReference type="Proteomes" id="UP000595917">
    <property type="component" value="Chromosome"/>
</dbReference>
<dbReference type="Gene3D" id="1.20.120.450">
    <property type="entry name" value="dinb family like domain"/>
    <property type="match status" value="1"/>
</dbReference>
<keyword evidence="2" id="KW-1185">Reference proteome</keyword>
<dbReference type="KEGG" id="bhc:JFL75_12400"/>
<evidence type="ECO:0000313" key="2">
    <source>
        <dbReference type="Proteomes" id="UP000595917"/>
    </source>
</evidence>
<dbReference type="InterPro" id="IPR034660">
    <property type="entry name" value="DinB/YfiT-like"/>
</dbReference>
<dbReference type="AlphaFoldDB" id="A0A7T8BA10"/>
<organism evidence="1 2">
    <name type="scientific">Breznakiella homolactica</name>
    <dbReference type="NCBI Taxonomy" id="2798577"/>
    <lineage>
        <taxon>Bacteria</taxon>
        <taxon>Pseudomonadati</taxon>
        <taxon>Spirochaetota</taxon>
        <taxon>Spirochaetia</taxon>
        <taxon>Spirochaetales</taxon>
        <taxon>Breznakiellaceae</taxon>
        <taxon>Breznakiella</taxon>
    </lineage>
</organism>
<proteinExistence type="predicted"/>
<dbReference type="RefSeq" id="WP_215625049.1">
    <property type="nucleotide sequence ID" value="NZ_CP067089.2"/>
</dbReference>
<evidence type="ECO:0000313" key="1">
    <source>
        <dbReference type="EMBL" id="QQO07743.1"/>
    </source>
</evidence>
<dbReference type="EMBL" id="CP067089">
    <property type="protein sequence ID" value="QQO07743.1"/>
    <property type="molecule type" value="Genomic_DNA"/>
</dbReference>
<dbReference type="SUPFAM" id="SSF109854">
    <property type="entry name" value="DinB/YfiT-like putative metalloenzymes"/>
    <property type="match status" value="1"/>
</dbReference>
<sequence>MNKNKIIALSMYTKEKIKIFSGSGKTAAGDFLNWDIHDVIGHIAFWLNYSKTQLINMKTKKQFDHIENLEDTNFNAYTMYKGKPLEEVIKETEDLFTEYLRLADPFTEEELEQKDYFPGVSLELWKCMVLDLFIHPIMHILHYYLKEGMYREFTEEIKTSGKDFLDYSGNRMDVFSFKEFYGDQSEKISRFTKLQDFSGERDNELLRGVIQFNIEEN</sequence>
<protein>
    <recommendedName>
        <fullName evidence="3">Mycothiol-dependent maleylpyruvate isomerase metal-binding domain-containing protein</fullName>
    </recommendedName>
</protein>
<accession>A0A7T8BA10</accession>
<name>A0A7T8BA10_9SPIR</name>
<evidence type="ECO:0008006" key="3">
    <source>
        <dbReference type="Google" id="ProtNLM"/>
    </source>
</evidence>